<evidence type="ECO:0000313" key="1">
    <source>
        <dbReference type="EMBL" id="EEI91180.1"/>
    </source>
</evidence>
<name>C2G0V0_SPHSI</name>
<dbReference type="Proteomes" id="UP000006241">
    <property type="component" value="Unassembled WGS sequence"/>
</dbReference>
<comment type="caution">
    <text evidence="1">The sequence shown here is derived from an EMBL/GenBank/DDBJ whole genome shotgun (WGS) entry which is preliminary data.</text>
</comment>
<sequence length="468" mass="54726">MRRFLCNIYRVVLVVLFPNFIFGQPRIISVPKNGPDTKMINRYLVHFENKLPFDGLSIGFHSNKTNHKGFLGAYGRGPDELSFSVFNVKNSINYLDYTNAINDLKRLNFVKFKSNFMFLALFSNNWVKWDDDKNWEVLLKNFREACKIAKDSGLKGIILDTETYGSAQNLDLSFYCIQFVDYLKKIDDKTVYERIGENKENGDIGDLFYNKSKLVHLKHSEYKIGSASVTKVFLNIYKDKSNNYYYPVIDEKFKDEVLKIINKVEQRGTQIAKILKSEFPNAEILLTCGPSYVKEVLSNIYGLNEHSTFYRTGYGLVIPFVYGMLEEANSSSLIIIDGMEQTYYHKSKQEFDRSISNFYASKAYFNNFKRNSLFDDLQISAGLFITPKNNESDLSVSRRFNKKEIFNSLNSVYNIRKLKYIWMYEENESYWFIPKESKRYYDGSKNTYGIYGDNESEYLKIIKSAIKR</sequence>
<gene>
    <name evidence="1" type="ORF">HMPREF0765_3206</name>
</gene>
<accession>C2G0V0</accession>
<evidence type="ECO:0000313" key="2">
    <source>
        <dbReference type="Proteomes" id="UP000006241"/>
    </source>
</evidence>
<protein>
    <submittedName>
        <fullName evidence="1">Uncharacterized protein</fullName>
    </submittedName>
</protein>
<organism evidence="1 2">
    <name type="scientific">Sphingobacterium spiritivorum ATCC 33300</name>
    <dbReference type="NCBI Taxonomy" id="525372"/>
    <lineage>
        <taxon>Bacteria</taxon>
        <taxon>Pseudomonadati</taxon>
        <taxon>Bacteroidota</taxon>
        <taxon>Sphingobacteriia</taxon>
        <taxon>Sphingobacteriales</taxon>
        <taxon>Sphingobacteriaceae</taxon>
        <taxon>Sphingobacterium</taxon>
    </lineage>
</organism>
<reference evidence="1 2" key="1">
    <citation type="submission" date="2009-01" db="EMBL/GenBank/DDBJ databases">
        <authorList>
            <person name="Qin X."/>
            <person name="Bachman B."/>
            <person name="Battles P."/>
            <person name="Bell A."/>
            <person name="Bess C."/>
            <person name="Bickham C."/>
            <person name="Chaboub L."/>
            <person name="Chen D."/>
            <person name="Coyle M."/>
            <person name="Deiros D.R."/>
            <person name="Dinh H."/>
            <person name="Forbes L."/>
            <person name="Fowler G."/>
            <person name="Francisco L."/>
            <person name="Fu Q."/>
            <person name="Gubbala S."/>
            <person name="Hale W."/>
            <person name="Han Y."/>
            <person name="Hemphill L."/>
            <person name="Highlander S.K."/>
            <person name="Hirani K."/>
            <person name="Hogues M."/>
            <person name="Jackson L."/>
            <person name="Jakkamsetti A."/>
            <person name="Javaid M."/>
            <person name="Jiang H."/>
            <person name="Korchina V."/>
            <person name="Kovar C."/>
            <person name="Lara F."/>
            <person name="Lee S."/>
            <person name="Mata R."/>
            <person name="Mathew T."/>
            <person name="Moen C."/>
            <person name="Morales K."/>
            <person name="Munidasa M."/>
            <person name="Nazareth L."/>
            <person name="Ngo R."/>
            <person name="Nguyen L."/>
            <person name="Okwuonu G."/>
            <person name="Ongeri F."/>
            <person name="Patil S."/>
            <person name="Petrosino J."/>
            <person name="Pham C."/>
            <person name="Pham P."/>
            <person name="Pu L.-L."/>
            <person name="Puazo M."/>
            <person name="Raj R."/>
            <person name="Reid J."/>
            <person name="Rouhana J."/>
            <person name="Saada N."/>
            <person name="Shang Y."/>
            <person name="Simmons D."/>
            <person name="Thornton R."/>
            <person name="Warren J."/>
            <person name="Weissenberger G."/>
            <person name="Zhang J."/>
            <person name="Zhang L."/>
            <person name="Zhou C."/>
            <person name="Zhu D."/>
            <person name="Muzny D."/>
            <person name="Worley K."/>
            <person name="Gibbs R."/>
        </authorList>
    </citation>
    <scope>NUCLEOTIDE SEQUENCE [LARGE SCALE GENOMIC DNA]</scope>
    <source>
        <strain evidence="1 2">ATCC 33300</strain>
    </source>
</reference>
<proteinExistence type="predicted"/>
<dbReference type="AlphaFoldDB" id="C2G0V0"/>
<dbReference type="EMBL" id="ACHB01000071">
    <property type="protein sequence ID" value="EEI91180.1"/>
    <property type="molecule type" value="Genomic_DNA"/>
</dbReference>
<dbReference type="RefSeq" id="WP_003009003.1">
    <property type="nucleotide sequence ID" value="NZ_GG668632.1"/>
</dbReference>
<dbReference type="HOGENOM" id="CLU_583817_0_0_10"/>